<dbReference type="InterPro" id="IPR027417">
    <property type="entry name" value="P-loop_NTPase"/>
</dbReference>
<dbReference type="InterPro" id="IPR049945">
    <property type="entry name" value="AAA_22"/>
</dbReference>
<protein>
    <submittedName>
        <fullName evidence="2">ATP-binding protein</fullName>
    </submittedName>
</protein>
<dbReference type="Gene3D" id="3.40.50.300">
    <property type="entry name" value="P-loop containing nucleotide triphosphate hydrolases"/>
    <property type="match status" value="1"/>
</dbReference>
<evidence type="ECO:0000259" key="1">
    <source>
        <dbReference type="Pfam" id="PF13401"/>
    </source>
</evidence>
<dbReference type="GO" id="GO:0005524">
    <property type="term" value="F:ATP binding"/>
    <property type="evidence" value="ECO:0007669"/>
    <property type="project" value="UniProtKB-KW"/>
</dbReference>
<organism evidence="2 3">
    <name type="scientific">Candidatus Propionivibrio dominans</name>
    <dbReference type="NCBI Taxonomy" id="2954373"/>
    <lineage>
        <taxon>Bacteria</taxon>
        <taxon>Pseudomonadati</taxon>
        <taxon>Pseudomonadota</taxon>
        <taxon>Betaproteobacteria</taxon>
        <taxon>Rhodocyclales</taxon>
        <taxon>Rhodocyclaceae</taxon>
        <taxon>Propionivibrio</taxon>
    </lineage>
</organism>
<evidence type="ECO:0000313" key="2">
    <source>
        <dbReference type="EMBL" id="MBK7424838.1"/>
    </source>
</evidence>
<dbReference type="GO" id="GO:0016887">
    <property type="term" value="F:ATP hydrolysis activity"/>
    <property type="evidence" value="ECO:0007669"/>
    <property type="project" value="InterPro"/>
</dbReference>
<dbReference type="EMBL" id="JADJNC010000054">
    <property type="protein sequence ID" value="MBK7424838.1"/>
    <property type="molecule type" value="Genomic_DNA"/>
</dbReference>
<dbReference type="SUPFAM" id="SSF52540">
    <property type="entry name" value="P-loop containing nucleoside triphosphate hydrolases"/>
    <property type="match status" value="1"/>
</dbReference>
<name>A0A9D7FEE2_9RHOO</name>
<feature type="domain" description="ORC1/DEAH AAA+ ATPase" evidence="1">
    <location>
        <begin position="44"/>
        <end position="176"/>
    </location>
</feature>
<reference evidence="2" key="1">
    <citation type="submission" date="2020-10" db="EMBL/GenBank/DDBJ databases">
        <title>Connecting structure to function with the recovery of over 1000 high-quality activated sludge metagenome-assembled genomes encoding full-length rRNA genes using long-read sequencing.</title>
        <authorList>
            <person name="Singleton C.M."/>
            <person name="Petriglieri F."/>
            <person name="Kristensen J.M."/>
            <person name="Kirkegaard R.H."/>
            <person name="Michaelsen T.Y."/>
            <person name="Andersen M.H."/>
            <person name="Karst S.M."/>
            <person name="Dueholm M.S."/>
            <person name="Nielsen P.H."/>
            <person name="Albertsen M."/>
        </authorList>
    </citation>
    <scope>NUCLEOTIDE SEQUENCE</scope>
    <source>
        <strain evidence="2">EsbW_18-Q3-R4-48_MAXAC.044</strain>
    </source>
</reference>
<evidence type="ECO:0000313" key="3">
    <source>
        <dbReference type="Proteomes" id="UP000886602"/>
    </source>
</evidence>
<keyword evidence="2" id="KW-0547">Nucleotide-binding</keyword>
<dbReference type="Proteomes" id="UP000886602">
    <property type="component" value="Unassembled WGS sequence"/>
</dbReference>
<dbReference type="Pfam" id="PF13401">
    <property type="entry name" value="AAA_22"/>
    <property type="match status" value="1"/>
</dbReference>
<proteinExistence type="predicted"/>
<comment type="caution">
    <text evidence="2">The sequence shown here is derived from an EMBL/GenBank/DDBJ whole genome shotgun (WGS) entry which is preliminary data.</text>
</comment>
<dbReference type="AlphaFoldDB" id="A0A9D7FEE2"/>
<sequence>MTNFLLRPFALSEHPLRDRSYRLPTPAIEDLYKLITDALNRRRTGVMAYGRSRMGKTTAIDYLVALLGINFPDLPVIVLRCRYKRVPSETAFFSNFLNAVRHKVTSGRDTEQLRQRLVQRLCQMADIKGVNQLVLFADEAQNLTRCEYEWLRDIHDDLHHWGKTLLVVLVGQPELKGEKTTFQRDGSMHIVSRFMVHEFAFHGARTAEDCATCLQGYDQQEYPSDSGWSHSRFAFPHAYASGLRFANEGSAAWYAFDQAHRATLLPEKLEIGMEFLTAAVEHLMLTNAVHDGADFRPSHELWKQAVKASGYVEAMLSEIAPNDQ</sequence>
<accession>A0A9D7FEE2</accession>
<gene>
    <name evidence="2" type="ORF">IPJ48_18145</name>
</gene>
<keyword evidence="2" id="KW-0067">ATP-binding</keyword>